<dbReference type="InterPro" id="IPR002048">
    <property type="entry name" value="EF_hand_dom"/>
</dbReference>
<dbReference type="Gene3D" id="3.40.50.1000">
    <property type="entry name" value="HAD superfamily/HAD-like"/>
    <property type="match status" value="1"/>
</dbReference>
<keyword evidence="5" id="KW-0479">Metal-binding</keyword>
<gene>
    <name evidence="15" type="ORF">SUZIE_138520</name>
</gene>
<dbReference type="SUPFAM" id="SSF47473">
    <property type="entry name" value="EF-hand"/>
    <property type="match status" value="1"/>
</dbReference>
<keyword evidence="16" id="KW-1185">Reference proteome</keyword>
<dbReference type="SFLD" id="SFLDG01135">
    <property type="entry name" value="C1.5.6:_HAD__Beta-PGM__Phospha"/>
    <property type="match status" value="1"/>
</dbReference>
<dbReference type="Gene3D" id="1.10.238.10">
    <property type="entry name" value="EF-hand"/>
    <property type="match status" value="2"/>
</dbReference>
<evidence type="ECO:0000256" key="5">
    <source>
        <dbReference type="ARBA" id="ARBA00022723"/>
    </source>
</evidence>
<evidence type="ECO:0000256" key="11">
    <source>
        <dbReference type="ARBA" id="ARBA00071185"/>
    </source>
</evidence>
<dbReference type="FunFam" id="1.10.238.10:FF:000094">
    <property type="entry name" value="ninein isoform X7"/>
    <property type="match status" value="1"/>
</dbReference>
<proteinExistence type="predicted"/>
<dbReference type="CDD" id="cd04305">
    <property type="entry name" value="HAD_Neu5Ac-Pase_like"/>
    <property type="match status" value="1"/>
</dbReference>
<dbReference type="Pfam" id="PF00702">
    <property type="entry name" value="Hydrolase"/>
    <property type="match status" value="1"/>
</dbReference>
<evidence type="ECO:0000256" key="10">
    <source>
        <dbReference type="ARBA" id="ARBA00023212"/>
    </source>
</evidence>
<sequence>MGLSRVRAVFFDLDNTLIDTAGASKRGMLEVIKLLKSKYHYKEEAELICDKVQVKLSKECFHPYSTCITNLRTSHWEEAIQETKGGADNRKLAEECYFLWKSTRLQHMTLAEDIKAMLTELRKEVRLLLLTNGDRQTQREKIEACACQSYFDAIVVGGEQKEEKPAPSIFYHCCDLLGVQPGDCVMVGDTLETDIQGGLNAGLKATVWINKSGIVPVTSSPIPHYIVSSVLELPALLQNIDGKCHIVGSAVWDFVFTQDGNEKGVKVSFCSTRLRPKLRDHREGPRRGCDAQDQYLGGAMSDACYGMDEEENHYVSQLREVYNSCDTTGTGFLDREELTQLCHKLHLEKQLPVLLQTLLGSNHFARVNFEEFKEGFVAVLSSTVGVGPLDEEGSSLESAASCTVPPKYVNGSKWYGRWSQPELWDSATETKYVPEQQAKANLKSQLRRSASLESVESLKSDEEAESAKETQNELFEARGQLQTWSSEVFGSSQKPCSPSLDTPERQVLGIWEELGVGSSGHLNEQELAVVCQSIGLHGLEKEELEDLFNKLDQDGDGRVSLAEFQVGLFNHEPASLLESSALLKSSKPWSHYQVSEENGCHTTPTTSSLVSVCSGLRFFSSVDDGSGFAFPEQVIATWAREGIQNGREILQSLDFSMDEKVNLLELTWALDNELLTVDGVVQQAALACYRQELSYHQGQVEQLVRERDKARQDLERAEKRNLEFVKEMDDCHSALEQLTEKKIKNLEEGYRGRLSLLRSEVEMERELIWEQACRQRAALEQDVGRLRAEEASLHEKLTLALKENSRLQKEIVEVVEKLSDSEKLVLKLQNDLEFVLKDKASPSADSDTELLAQEEQFAVILKEYELKCRDLQDCNDELQAELEGLRARLPENQQSPSEDLGTCGWRVPGRGPKGILFVGDSTPVSIETEIMMEQVKEHYQELRIQLETKVNYYEREIEIMKRNFQKERKEMEQAHQLEVCTLESQKADLEALYTKSQEVILGLREQLQDATRGPEPVQTGLAQCCAQVLCSMAQQLEEELHLQHQNQLQQIRKEAEDELSQKLSWLEAQHVAHCERLSLQHQSEKDQLLQTHLWRLRELLAQLDLEKERREEREKEILTRCQKQQMKLQAVMSEEQAQICRSFTLEKEKLEHTYRKQVEGLAQEAEALRALLKDGTTVTGNEQDGAHGPTSLFLGGEQPLTQLNLDTDGEMRELTGDRPDQGRAECTDLPSKSCCVDTTQSPTLVLVSRESLESFSLGVNCQGLLSAEEVASVPSEKRSYMQSCEGKKGAIPEEPVPSARAPKSLGQADTQELPLLATEGDAWLTQPQTSESWHSPPTSEEQTNSLSRGPAPADDHGQVFEGIPRTWLEHNQEAAWWETSLSHPKLPDPQDAEQECPTALEEKEVEIALEKEKSDMKNKLLQLEDVVRALEKEADQRENDRIEFLKLSEENMLLKNDLGRIQQELEAAESTNNAQRKEIEDLKRDKEKVCLDMEELNIQSQKYKDELSQLNCRVLQLEGDASIHQAQKEKNHVAVQLLMQRLEEAGRREEQQGDRIKKLEVELQHVNQECQSLRLSQSELTVSLEESREQLHSAHLRLKAAQSQHAQEVQDLQEQKSQLVPGACVTELQQLLSFQEKEAGRRLNAQREELERQMKAREGWAEEAEMRLQNVEWLLQEKVDELREQFKKNTKSDLLLKELYVENAHLMKALQVTEEKQRGAESKNRILEEKVCALNKLINKIAPASLSV</sequence>
<comment type="subcellular location">
    <subcellularLocation>
        <location evidence="1">Cytoplasm</location>
        <location evidence="1">Cytoskeleton</location>
        <location evidence="1">Microtubule organizing center</location>
        <location evidence="1">Centrosome</location>
    </subcellularLocation>
</comment>
<evidence type="ECO:0000256" key="9">
    <source>
        <dbReference type="ARBA" id="ARBA00023054"/>
    </source>
</evidence>
<dbReference type="InterPro" id="IPR018247">
    <property type="entry name" value="EF_Hand_1_Ca_BS"/>
</dbReference>
<dbReference type="SFLD" id="SFLDG01129">
    <property type="entry name" value="C1.5:_HAD__Beta-PGM__Phosphata"/>
    <property type="match status" value="1"/>
</dbReference>
<comment type="caution">
    <text evidence="15">The sequence shown here is derived from an EMBL/GenBank/DDBJ whole genome shotgun (WGS) entry which is preliminary data.</text>
</comment>
<evidence type="ECO:0000256" key="13">
    <source>
        <dbReference type="SAM" id="MobiDB-lite"/>
    </source>
</evidence>
<dbReference type="SFLD" id="SFLDS00003">
    <property type="entry name" value="Haloacid_Dehalogenase"/>
    <property type="match status" value="1"/>
</dbReference>
<dbReference type="Gene3D" id="1.20.120.710">
    <property type="entry name" value="Haloacid dehalogenase hydrolase-like domain"/>
    <property type="match status" value="1"/>
</dbReference>
<dbReference type="NCBIfam" id="TIGR01549">
    <property type="entry name" value="HAD-SF-IA-v1"/>
    <property type="match status" value="1"/>
</dbReference>
<keyword evidence="6" id="KW-0677">Repeat</keyword>
<dbReference type="CDD" id="cd00051">
    <property type="entry name" value="EFh"/>
    <property type="match status" value="1"/>
</dbReference>
<evidence type="ECO:0000256" key="12">
    <source>
        <dbReference type="SAM" id="Coils"/>
    </source>
</evidence>
<dbReference type="Proteomes" id="UP001166674">
    <property type="component" value="Unassembled WGS sequence"/>
</dbReference>
<feature type="coiled-coil region" evidence="12">
    <location>
        <begin position="1406"/>
        <end position="1618"/>
    </location>
</feature>
<feature type="coiled-coil region" evidence="12">
    <location>
        <begin position="776"/>
        <end position="824"/>
    </location>
</feature>
<dbReference type="NCBIfam" id="TIGR02253">
    <property type="entry name" value="CTE7"/>
    <property type="match status" value="1"/>
</dbReference>
<keyword evidence="4" id="KW-0493">Microtubule</keyword>
<feature type="compositionally biased region" description="Polar residues" evidence="13">
    <location>
        <begin position="1326"/>
        <end position="1347"/>
    </location>
</feature>
<feature type="coiled-coil region" evidence="12">
    <location>
        <begin position="861"/>
        <end position="895"/>
    </location>
</feature>
<feature type="domain" description="EF-hand" evidence="14">
    <location>
        <begin position="313"/>
        <end position="348"/>
    </location>
</feature>
<feature type="region of interest" description="Disordered" evidence="13">
    <location>
        <begin position="1284"/>
        <end position="1307"/>
    </location>
</feature>
<dbReference type="PANTHER" id="PTHR18905:SF12">
    <property type="entry name" value="NINEIN-LIKE PROTEIN"/>
    <property type="match status" value="1"/>
</dbReference>
<dbReference type="Pfam" id="PF13499">
    <property type="entry name" value="EF-hand_7"/>
    <property type="match status" value="1"/>
</dbReference>
<dbReference type="InterPro" id="IPR011992">
    <property type="entry name" value="EF-hand-dom_pair"/>
</dbReference>
<keyword evidence="2" id="KW-0963">Cytoplasm</keyword>
<keyword evidence="7" id="KW-0106">Calcium</keyword>
<dbReference type="GO" id="GO:0005509">
    <property type="term" value="F:calcium ion binding"/>
    <property type="evidence" value="ECO:0007669"/>
    <property type="project" value="InterPro"/>
</dbReference>
<dbReference type="PROSITE" id="PS00018">
    <property type="entry name" value="EF_HAND_1"/>
    <property type="match status" value="1"/>
</dbReference>
<evidence type="ECO:0000313" key="15">
    <source>
        <dbReference type="EMBL" id="MBZ3876554.1"/>
    </source>
</evidence>
<dbReference type="InterPro" id="IPR036412">
    <property type="entry name" value="HAD-like_sf"/>
</dbReference>
<dbReference type="InterPro" id="IPR011950">
    <property type="entry name" value="HAD-SF_hydro_IA_CTE7"/>
</dbReference>
<organism evidence="15 16">
    <name type="scientific">Sciurus carolinensis</name>
    <name type="common">Eastern gray squirrel</name>
    <dbReference type="NCBI Taxonomy" id="30640"/>
    <lineage>
        <taxon>Eukaryota</taxon>
        <taxon>Metazoa</taxon>
        <taxon>Chordata</taxon>
        <taxon>Craniata</taxon>
        <taxon>Vertebrata</taxon>
        <taxon>Euteleostomi</taxon>
        <taxon>Mammalia</taxon>
        <taxon>Eutheria</taxon>
        <taxon>Euarchontoglires</taxon>
        <taxon>Glires</taxon>
        <taxon>Rodentia</taxon>
        <taxon>Sciuromorpha</taxon>
        <taxon>Sciuridae</taxon>
        <taxon>Sciurinae</taxon>
        <taxon>Sciurini</taxon>
        <taxon>Sciurus</taxon>
    </lineage>
</organism>
<protein>
    <recommendedName>
        <fullName evidence="11">Ninein-like protein</fullName>
    </recommendedName>
</protein>
<evidence type="ECO:0000256" key="3">
    <source>
        <dbReference type="ARBA" id="ARBA00022553"/>
    </source>
</evidence>
<feature type="domain" description="EF-hand" evidence="14">
    <location>
        <begin position="539"/>
        <end position="574"/>
    </location>
</feature>
<dbReference type="InterPro" id="IPR023214">
    <property type="entry name" value="HAD_sf"/>
</dbReference>
<dbReference type="GO" id="GO:0005874">
    <property type="term" value="C:microtubule"/>
    <property type="evidence" value="ECO:0007669"/>
    <property type="project" value="UniProtKB-KW"/>
</dbReference>
<evidence type="ECO:0000256" key="8">
    <source>
        <dbReference type="ARBA" id="ARBA00022843"/>
    </source>
</evidence>
<evidence type="ECO:0000256" key="1">
    <source>
        <dbReference type="ARBA" id="ARBA00004300"/>
    </source>
</evidence>
<keyword evidence="3" id="KW-0597">Phosphoprotein</keyword>
<keyword evidence="9 12" id="KW-0175">Coiled coil</keyword>
<evidence type="ECO:0000256" key="6">
    <source>
        <dbReference type="ARBA" id="ARBA00022737"/>
    </source>
</evidence>
<dbReference type="FunFam" id="1.10.238.10:FF:000209">
    <property type="entry name" value="Ninein like"/>
    <property type="match status" value="1"/>
</dbReference>
<reference evidence="15" key="1">
    <citation type="submission" date="2020-03" db="EMBL/GenBank/DDBJ databases">
        <title>Studies in the Genomics of Life Span.</title>
        <authorList>
            <person name="Glass D."/>
        </authorList>
    </citation>
    <scope>NUCLEOTIDE SEQUENCE</scope>
    <source>
        <strain evidence="15">SUZIE</strain>
        <tissue evidence="15">Muscle</tissue>
    </source>
</reference>
<evidence type="ECO:0000256" key="4">
    <source>
        <dbReference type="ARBA" id="ARBA00022701"/>
    </source>
</evidence>
<feature type="coiled-coil region" evidence="12">
    <location>
        <begin position="943"/>
        <end position="977"/>
    </location>
</feature>
<evidence type="ECO:0000256" key="2">
    <source>
        <dbReference type="ARBA" id="ARBA00022490"/>
    </source>
</evidence>
<evidence type="ECO:0000313" key="16">
    <source>
        <dbReference type="Proteomes" id="UP001166674"/>
    </source>
</evidence>
<keyword evidence="8" id="KW-0832">Ubl conjugation</keyword>
<dbReference type="EMBL" id="JAATJV010277500">
    <property type="protein sequence ID" value="MBZ3876554.1"/>
    <property type="molecule type" value="Genomic_DNA"/>
</dbReference>
<dbReference type="InterPro" id="IPR006439">
    <property type="entry name" value="HAD-SF_hydro_IA"/>
</dbReference>
<dbReference type="SUPFAM" id="SSF56784">
    <property type="entry name" value="HAD-like"/>
    <property type="match status" value="1"/>
</dbReference>
<evidence type="ECO:0000256" key="7">
    <source>
        <dbReference type="ARBA" id="ARBA00022837"/>
    </source>
</evidence>
<name>A0AA41SXA9_SCICA</name>
<feature type="region of interest" description="Disordered" evidence="13">
    <location>
        <begin position="1326"/>
        <end position="1357"/>
    </location>
</feature>
<dbReference type="GO" id="GO:0005813">
    <property type="term" value="C:centrosome"/>
    <property type="evidence" value="ECO:0007669"/>
    <property type="project" value="UniProtKB-SubCell"/>
</dbReference>
<feature type="coiled-coil region" evidence="12">
    <location>
        <begin position="700"/>
        <end position="727"/>
    </location>
</feature>
<dbReference type="SMART" id="SM00054">
    <property type="entry name" value="EFh"/>
    <property type="match status" value="3"/>
</dbReference>
<dbReference type="GO" id="GO:0034454">
    <property type="term" value="P:microtubule anchoring at centrosome"/>
    <property type="evidence" value="ECO:0007669"/>
    <property type="project" value="TreeGrafter"/>
</dbReference>
<dbReference type="PANTHER" id="PTHR18905">
    <property type="entry name" value="NINEIN"/>
    <property type="match status" value="1"/>
</dbReference>
<keyword evidence="10" id="KW-0206">Cytoskeleton</keyword>
<dbReference type="GO" id="GO:0016787">
    <property type="term" value="F:hydrolase activity"/>
    <property type="evidence" value="ECO:0007669"/>
    <property type="project" value="InterPro"/>
</dbReference>
<feature type="coiled-coil region" evidence="12">
    <location>
        <begin position="1643"/>
        <end position="1730"/>
    </location>
</feature>
<evidence type="ECO:0000259" key="14">
    <source>
        <dbReference type="PROSITE" id="PS50222"/>
    </source>
</evidence>
<dbReference type="PROSITE" id="PS50222">
    <property type="entry name" value="EF_HAND_2"/>
    <property type="match status" value="2"/>
</dbReference>
<accession>A0AA41SXA9</accession>